<sequence length="114" mass="12930">YDATVPLTSTNTPFSGDKIITRKVKQLPDETNAKVTTRREHVRRAKEIINVRPQNLTFSPFGLSTNRERRATERPALSLREIVEETDSEEVEYNGMNDNVWKSGEQMGKGHDGA</sequence>
<reference evidence="2" key="1">
    <citation type="submission" date="2023-06" db="EMBL/GenBank/DDBJ databases">
        <title>Black Yeasts Isolated from many extreme environments.</title>
        <authorList>
            <person name="Coleine C."/>
            <person name="Stajich J.E."/>
            <person name="Selbmann L."/>
        </authorList>
    </citation>
    <scope>NUCLEOTIDE SEQUENCE</scope>
    <source>
        <strain evidence="2">CCFEE 5200</strain>
    </source>
</reference>
<feature type="non-terminal residue" evidence="2">
    <location>
        <position position="1"/>
    </location>
</feature>
<evidence type="ECO:0000313" key="3">
    <source>
        <dbReference type="Proteomes" id="UP001175353"/>
    </source>
</evidence>
<gene>
    <name evidence="2" type="ORF">LTR91_026203</name>
</gene>
<accession>A0AAN6H0U2</accession>
<comment type="caution">
    <text evidence="2">The sequence shown here is derived from an EMBL/GenBank/DDBJ whole genome shotgun (WGS) entry which is preliminary data.</text>
</comment>
<protein>
    <submittedName>
        <fullName evidence="2">Uncharacterized protein</fullName>
    </submittedName>
</protein>
<evidence type="ECO:0000256" key="1">
    <source>
        <dbReference type="SAM" id="MobiDB-lite"/>
    </source>
</evidence>
<name>A0AAN6H0U2_9PEZI</name>
<dbReference type="EMBL" id="JAUJLE010001022">
    <property type="protein sequence ID" value="KAK0949739.1"/>
    <property type="molecule type" value="Genomic_DNA"/>
</dbReference>
<keyword evidence="3" id="KW-1185">Reference proteome</keyword>
<dbReference type="AlphaFoldDB" id="A0AAN6H0U2"/>
<evidence type="ECO:0000313" key="2">
    <source>
        <dbReference type="EMBL" id="KAK0949739.1"/>
    </source>
</evidence>
<proteinExistence type="predicted"/>
<organism evidence="2 3">
    <name type="scientific">Friedmanniomyces endolithicus</name>
    <dbReference type="NCBI Taxonomy" id="329885"/>
    <lineage>
        <taxon>Eukaryota</taxon>
        <taxon>Fungi</taxon>
        <taxon>Dikarya</taxon>
        <taxon>Ascomycota</taxon>
        <taxon>Pezizomycotina</taxon>
        <taxon>Dothideomycetes</taxon>
        <taxon>Dothideomycetidae</taxon>
        <taxon>Mycosphaerellales</taxon>
        <taxon>Teratosphaeriaceae</taxon>
        <taxon>Friedmanniomyces</taxon>
    </lineage>
</organism>
<dbReference type="Proteomes" id="UP001175353">
    <property type="component" value="Unassembled WGS sequence"/>
</dbReference>
<feature type="region of interest" description="Disordered" evidence="1">
    <location>
        <begin position="93"/>
        <end position="114"/>
    </location>
</feature>